<proteinExistence type="predicted"/>
<sequence length="342" mass="39976">MALKRHSLIPERLRRRAERQYLIARAVNRRRALKPVVDRTARIGKGAILAFVTLRNERERLPYFLDYYRRLGIDHFLFVNNDSDDGSGAYLRDQPDVSLWWTRASYKKSRFGMDWINWLLLRYGTGHWCLTVDPDEFLTYPHCDSRPLQALTSWLDGSGRTSFPAMLLDMYPQGDIEDTPYEEGGDPFAIASWFDPANYTISKNSYYGNLWIQGGPRTREFFRADPLAGPALNKIPLVKWHWRYAYVSSTHMLLPRQVNLVYDEDGGEQASGCLLHAKFLSTFARKSEEELDRRQHYADSQEYQAYHAGLRKGTNLWCSESREFRDWRQLEDLGLISRGNWA</sequence>
<keyword evidence="1" id="KW-0808">Transferase</keyword>
<protein>
    <submittedName>
        <fullName evidence="1">Glycosyl transferase family 2</fullName>
    </submittedName>
</protein>
<dbReference type="Proteomes" id="UP000199502">
    <property type="component" value="Unassembled WGS sequence"/>
</dbReference>
<gene>
    <name evidence="1" type="ORF">SAMN05660710_01007</name>
</gene>
<dbReference type="SUPFAM" id="SSF53448">
    <property type="entry name" value="Nucleotide-diphospho-sugar transferases"/>
    <property type="match status" value="1"/>
</dbReference>
<name>A0A1G5EBL9_9RHOB</name>
<evidence type="ECO:0000313" key="2">
    <source>
        <dbReference type="Proteomes" id="UP000199502"/>
    </source>
</evidence>
<evidence type="ECO:0000313" key="1">
    <source>
        <dbReference type="EMBL" id="SCY23888.1"/>
    </source>
</evidence>
<reference evidence="1 2" key="1">
    <citation type="submission" date="2016-10" db="EMBL/GenBank/DDBJ databases">
        <authorList>
            <person name="de Groot N.N."/>
        </authorList>
    </citation>
    <scope>NUCLEOTIDE SEQUENCE [LARGE SCALE GENOMIC DNA]</scope>
    <source>
        <strain evidence="1 2">CGMCC 1.8925</strain>
    </source>
</reference>
<organism evidence="1 2">
    <name type="scientific">Paracoccus tibetensis</name>
    <dbReference type="NCBI Taxonomy" id="336292"/>
    <lineage>
        <taxon>Bacteria</taxon>
        <taxon>Pseudomonadati</taxon>
        <taxon>Pseudomonadota</taxon>
        <taxon>Alphaproteobacteria</taxon>
        <taxon>Rhodobacterales</taxon>
        <taxon>Paracoccaceae</taxon>
        <taxon>Paracoccus</taxon>
    </lineage>
</organism>
<dbReference type="STRING" id="336292.SAMN05660710_01007"/>
<dbReference type="GO" id="GO:0016740">
    <property type="term" value="F:transferase activity"/>
    <property type="evidence" value="ECO:0007669"/>
    <property type="project" value="UniProtKB-KW"/>
</dbReference>
<dbReference type="EMBL" id="FMVT01000003">
    <property type="protein sequence ID" value="SCY23888.1"/>
    <property type="molecule type" value="Genomic_DNA"/>
</dbReference>
<dbReference type="AlphaFoldDB" id="A0A1G5EBL9"/>
<keyword evidence="2" id="KW-1185">Reference proteome</keyword>
<dbReference type="Pfam" id="PF13704">
    <property type="entry name" value="Glyco_tranf_2_4"/>
    <property type="match status" value="1"/>
</dbReference>
<dbReference type="OrthoDB" id="3010234at2"/>
<accession>A0A1G5EBL9</accession>
<dbReference type="InterPro" id="IPR029044">
    <property type="entry name" value="Nucleotide-diphossugar_trans"/>
</dbReference>